<dbReference type="InterPro" id="IPR000219">
    <property type="entry name" value="DH_dom"/>
</dbReference>
<dbReference type="GO" id="GO:0005085">
    <property type="term" value="F:guanyl-nucleotide exchange factor activity"/>
    <property type="evidence" value="ECO:0007669"/>
    <property type="project" value="UniProtKB-KW"/>
</dbReference>
<dbReference type="InterPro" id="IPR001895">
    <property type="entry name" value="RASGEF_cat_dom"/>
</dbReference>
<dbReference type="PROSITE" id="PS50212">
    <property type="entry name" value="RASGEF_NTER"/>
    <property type="match status" value="1"/>
</dbReference>
<dbReference type="PANTHER" id="PTHR23113">
    <property type="entry name" value="GUANINE NUCLEOTIDE EXCHANGE FACTOR"/>
    <property type="match status" value="1"/>
</dbReference>
<dbReference type="InterPro" id="IPR009072">
    <property type="entry name" value="Histone-fold"/>
</dbReference>
<proteinExistence type="predicted"/>
<dbReference type="Pfam" id="PF00618">
    <property type="entry name" value="RasGEF_N"/>
    <property type="match status" value="1"/>
</dbReference>
<dbReference type="AlphaFoldDB" id="A0A8S1DZI8"/>
<sequence>MYSASSDTASLTSRNTFLSSSSLWSNIFDERIYQICNLVHPGLPIETEAVQQIRLFLQNIVTEIVDQKCTSVVEVDKVSKRLFGASLNSVVKDAWDNMQAQMQKGYKFQKSTKAIFENQHKLAGYIKDVLGTREKEKRDRDKKEIDRMAAYIYYACESVTEDIVRLTGNYVKNIRNGEQKITMANLDVALNADRALMELRTKLKNEEEAESPGGFGFLAEFDDYVAEEFDPNQQSNSKQTYESVSAEFLRDERRFIRELNRINVFKRRMESVLVDDDKQYLTTLFGNISEIYELAMKIERILEDAIELSDTQCVGMGIWDLAEAYEFDTYTTYLIRETDSGERKLATFVINDMVEFIVNTPRFAPLFESEDNVFNSSLDGPSFKLALQYVLPNLLHIPLFHIFQYIEYISRLTRLSKNEEDRTDLKNCQSSLMSVRTTVDTMCSEHPEMKVMISSFLEQITKSEKIYNVKRLHEIQSSIDGFTGSPIGKTCNELEHEGDLSIIRPSLTFSPDVIKNKRWKTERYVYVFDQLIVLCKKHRNSQKFKDRLPVHSIDVFDVNDYEGIPHCFRIVSRDKSCLPKTYYFVCKNADEKKQWMTVLVKVTSKSVLDRILDNFEKEEAKRIPLVIPGPEQYRFAEPDSDENISFEDYTSSSGIPVIRNGTVLKLVERLTYHSYTDSKYIQTFLISYRSFCTPNDFLSLLIERFNIPIPNKLLPQHSKSGGPLAGRYDTVQSHGLSSSTSYSPIFEQSFQRFRKEYERPIQLKVLSVINQWVKFHWYDFQCDSSLLEALEIFLQKCIEPREKLTKQHKKFCKTILATIEKRVKNPPSFSNDLAQNCGDEGHVNGAFVYGEDHQPTAYANEENGEPSFVSRKPEPVWHTAQKGDIGNYDLLTLHPLEIGRQLTLLHFDLYRAIKPIELVEAAWTKADKYRKSPQLLRLTDHSTLLTYWVSRSIVETESLEERVAMFNRALEVMSVFEELHNFTGLVAFFAALHSACLHRLSWCFDRLDNEKQKCFSRFASLCDPRWVEMKHRLQTINPPCIPFFGHYLTNIYFFEQGNSTFVKSKDRENLNTSESSDSNNKRVLVSFFKCRRISDLIREIQMYQNEPYSLTLEPSIRSNNNGMQRQAARSNGCAKCDFLPLFH</sequence>
<dbReference type="Gene3D" id="1.20.870.10">
    <property type="entry name" value="Son of sevenless (SoS) protein Chain: S domain 1"/>
    <property type="match status" value="1"/>
</dbReference>
<dbReference type="Gene3D" id="1.10.840.10">
    <property type="entry name" value="Ras guanine-nucleotide exchange factors catalytic domain"/>
    <property type="match status" value="1"/>
</dbReference>
<evidence type="ECO:0000259" key="5">
    <source>
        <dbReference type="PROSITE" id="PS50010"/>
    </source>
</evidence>
<dbReference type="Pfam" id="PF00621">
    <property type="entry name" value="RhoGEF"/>
    <property type="match status" value="1"/>
</dbReference>
<feature type="domain" description="PH" evidence="3">
    <location>
        <begin position="493"/>
        <end position="604"/>
    </location>
</feature>
<dbReference type="SUPFAM" id="SSF50729">
    <property type="entry name" value="PH domain-like"/>
    <property type="match status" value="1"/>
</dbReference>
<evidence type="ECO:0000259" key="3">
    <source>
        <dbReference type="PROSITE" id="PS50003"/>
    </source>
</evidence>
<dbReference type="PANTHER" id="PTHR23113:SF363">
    <property type="entry name" value="PROTEIN SON OF SEVENLESS"/>
    <property type="match status" value="1"/>
</dbReference>
<gene>
    <name evidence="7" type="ORF">CBOVIS_LOCUS301</name>
</gene>
<dbReference type="SMART" id="SM00325">
    <property type="entry name" value="RhoGEF"/>
    <property type="match status" value="1"/>
</dbReference>
<dbReference type="CDD" id="cd06224">
    <property type="entry name" value="REM"/>
    <property type="match status" value="1"/>
</dbReference>
<dbReference type="SMART" id="SM00233">
    <property type="entry name" value="PH"/>
    <property type="match status" value="1"/>
</dbReference>
<dbReference type="PROSITE" id="PS50003">
    <property type="entry name" value="PH_DOMAIN"/>
    <property type="match status" value="1"/>
</dbReference>
<evidence type="ECO:0000256" key="2">
    <source>
        <dbReference type="PROSITE-ProRule" id="PRU00168"/>
    </source>
</evidence>
<evidence type="ECO:0000313" key="8">
    <source>
        <dbReference type="Proteomes" id="UP000494206"/>
    </source>
</evidence>
<dbReference type="InterPro" id="IPR023578">
    <property type="entry name" value="Ras_GEF_dom_sf"/>
</dbReference>
<feature type="domain" description="N-terminal Ras-GEF" evidence="6">
    <location>
        <begin position="654"/>
        <end position="823"/>
    </location>
</feature>
<dbReference type="SMART" id="SM00229">
    <property type="entry name" value="RasGEFN"/>
    <property type="match status" value="1"/>
</dbReference>
<feature type="domain" description="Ras-GEF" evidence="4">
    <location>
        <begin position="894"/>
        <end position="1137"/>
    </location>
</feature>
<dbReference type="InterPro" id="IPR036964">
    <property type="entry name" value="RASGEF_cat_dom_sf"/>
</dbReference>
<dbReference type="InterPro" id="IPR001849">
    <property type="entry name" value="PH_domain"/>
</dbReference>
<dbReference type="InterPro" id="IPR011993">
    <property type="entry name" value="PH-like_dom_sf"/>
</dbReference>
<keyword evidence="8" id="KW-1185">Reference proteome</keyword>
<dbReference type="Pfam" id="PF00617">
    <property type="entry name" value="RasGEF"/>
    <property type="match status" value="1"/>
</dbReference>
<dbReference type="SUPFAM" id="SSF48065">
    <property type="entry name" value="DBL homology domain (DH-domain)"/>
    <property type="match status" value="1"/>
</dbReference>
<evidence type="ECO:0000259" key="4">
    <source>
        <dbReference type="PROSITE" id="PS50009"/>
    </source>
</evidence>
<dbReference type="PROSITE" id="PS50010">
    <property type="entry name" value="DH_2"/>
    <property type="match status" value="1"/>
</dbReference>
<evidence type="ECO:0000256" key="1">
    <source>
        <dbReference type="ARBA" id="ARBA00022658"/>
    </source>
</evidence>
<dbReference type="InterPro" id="IPR055251">
    <property type="entry name" value="SOS1_NGEF_PH"/>
</dbReference>
<dbReference type="GO" id="GO:0005886">
    <property type="term" value="C:plasma membrane"/>
    <property type="evidence" value="ECO:0007669"/>
    <property type="project" value="TreeGrafter"/>
</dbReference>
<dbReference type="Gene3D" id="2.30.29.30">
    <property type="entry name" value="Pleckstrin-homology domain (PH domain)/Phosphotyrosine-binding domain (PTB)"/>
    <property type="match status" value="1"/>
</dbReference>
<dbReference type="EMBL" id="CADEPM010000001">
    <property type="protein sequence ID" value="CAB3396795.1"/>
    <property type="molecule type" value="Genomic_DNA"/>
</dbReference>
<dbReference type="SUPFAM" id="SSF48366">
    <property type="entry name" value="Ras GEF"/>
    <property type="match status" value="1"/>
</dbReference>
<dbReference type="InterPro" id="IPR008937">
    <property type="entry name" value="Ras-like_GEF"/>
</dbReference>
<evidence type="ECO:0000313" key="7">
    <source>
        <dbReference type="EMBL" id="CAB3396795.1"/>
    </source>
</evidence>
<dbReference type="Gene3D" id="1.20.900.10">
    <property type="entry name" value="Dbl homology (DH) domain"/>
    <property type="match status" value="1"/>
</dbReference>
<protein>
    <submittedName>
        <fullName evidence="7">Uncharacterized protein</fullName>
    </submittedName>
</protein>
<feature type="domain" description="DH" evidence="5">
    <location>
        <begin position="240"/>
        <end position="442"/>
    </location>
</feature>
<dbReference type="Proteomes" id="UP000494206">
    <property type="component" value="Unassembled WGS sequence"/>
</dbReference>
<reference evidence="7 8" key="1">
    <citation type="submission" date="2020-04" db="EMBL/GenBank/DDBJ databases">
        <authorList>
            <person name="Laetsch R D."/>
            <person name="Stevens L."/>
            <person name="Kumar S."/>
            <person name="Blaxter L. M."/>
        </authorList>
    </citation>
    <scope>NUCLEOTIDE SEQUENCE [LARGE SCALE GENOMIC DNA]</scope>
</reference>
<evidence type="ECO:0000259" key="6">
    <source>
        <dbReference type="PROSITE" id="PS50212"/>
    </source>
</evidence>
<dbReference type="PROSITE" id="PS50009">
    <property type="entry name" value="RASGEF_CAT"/>
    <property type="match status" value="1"/>
</dbReference>
<dbReference type="OrthoDB" id="546434at2759"/>
<comment type="caution">
    <text evidence="7">The sequence shown here is derived from an EMBL/GenBank/DDBJ whole genome shotgun (WGS) entry which is preliminary data.</text>
</comment>
<dbReference type="GO" id="GO:0007265">
    <property type="term" value="P:Ras protein signal transduction"/>
    <property type="evidence" value="ECO:0007669"/>
    <property type="project" value="TreeGrafter"/>
</dbReference>
<dbReference type="InterPro" id="IPR035899">
    <property type="entry name" value="DBL_dom_sf"/>
</dbReference>
<dbReference type="InterPro" id="IPR000651">
    <property type="entry name" value="Ras-like_Gua-exchang_fac_N"/>
</dbReference>
<dbReference type="GO" id="GO:0046982">
    <property type="term" value="F:protein heterodimerization activity"/>
    <property type="evidence" value="ECO:0007669"/>
    <property type="project" value="InterPro"/>
</dbReference>
<organism evidence="7 8">
    <name type="scientific">Caenorhabditis bovis</name>
    <dbReference type="NCBI Taxonomy" id="2654633"/>
    <lineage>
        <taxon>Eukaryota</taxon>
        <taxon>Metazoa</taxon>
        <taxon>Ecdysozoa</taxon>
        <taxon>Nematoda</taxon>
        <taxon>Chromadorea</taxon>
        <taxon>Rhabditida</taxon>
        <taxon>Rhabditina</taxon>
        <taxon>Rhabditomorpha</taxon>
        <taxon>Rhabditoidea</taxon>
        <taxon>Rhabditidae</taxon>
        <taxon>Peloderinae</taxon>
        <taxon>Caenorhabditis</taxon>
    </lineage>
</organism>
<dbReference type="Gene3D" id="1.10.20.10">
    <property type="entry name" value="Histone, subunit A"/>
    <property type="match status" value="1"/>
</dbReference>
<accession>A0A8S1DZI8</accession>
<dbReference type="Pfam" id="PF22697">
    <property type="entry name" value="SOS1_NGEF_PH"/>
    <property type="match status" value="1"/>
</dbReference>
<keyword evidence="1 2" id="KW-0344">Guanine-nucleotide releasing factor</keyword>
<name>A0A8S1DZI8_9PELO</name>
<dbReference type="SMART" id="SM00147">
    <property type="entry name" value="RasGEF"/>
    <property type="match status" value="1"/>
</dbReference>
<dbReference type="SUPFAM" id="SSF47113">
    <property type="entry name" value="Histone-fold"/>
    <property type="match status" value="1"/>
</dbReference>